<dbReference type="InterPro" id="IPR012902">
    <property type="entry name" value="N_methyl_site"/>
</dbReference>
<organism evidence="13 14">
    <name type="scientific">Coralloluteibacterium thermophilum</name>
    <dbReference type="NCBI Taxonomy" id="2707049"/>
    <lineage>
        <taxon>Bacteria</taxon>
        <taxon>Pseudomonadati</taxon>
        <taxon>Pseudomonadota</taxon>
        <taxon>Gammaproteobacteria</taxon>
        <taxon>Lysobacterales</taxon>
        <taxon>Lysobacteraceae</taxon>
        <taxon>Coralloluteibacterium</taxon>
    </lineage>
</organism>
<reference evidence="14" key="1">
    <citation type="journal article" date="2019" name="Int. J. Syst. Evol. Microbiol.">
        <title>The Global Catalogue of Microorganisms (GCM) 10K type strain sequencing project: providing services to taxonomists for standard genome sequencing and annotation.</title>
        <authorList>
            <consortium name="The Broad Institute Genomics Platform"/>
            <consortium name="The Broad Institute Genome Sequencing Center for Infectious Disease"/>
            <person name="Wu L."/>
            <person name="Ma J."/>
        </authorList>
    </citation>
    <scope>NUCLEOTIDE SEQUENCE [LARGE SCALE GENOMIC DNA]</scope>
    <source>
        <strain evidence="14">CGMCC 1.13574</strain>
    </source>
</reference>
<evidence type="ECO:0000256" key="5">
    <source>
        <dbReference type="ARBA" id="ARBA00022519"/>
    </source>
</evidence>
<evidence type="ECO:0000256" key="6">
    <source>
        <dbReference type="ARBA" id="ARBA00022692"/>
    </source>
</evidence>
<feature type="domain" description="General secretion pathway GspH" evidence="12">
    <location>
        <begin position="49"/>
        <end position="149"/>
    </location>
</feature>
<keyword evidence="5" id="KW-0997">Cell inner membrane</keyword>
<dbReference type="NCBIfam" id="TIGR02532">
    <property type="entry name" value="IV_pilin_GFxxxE"/>
    <property type="match status" value="1"/>
</dbReference>
<evidence type="ECO:0000259" key="12">
    <source>
        <dbReference type="Pfam" id="PF12019"/>
    </source>
</evidence>
<evidence type="ECO:0000256" key="1">
    <source>
        <dbReference type="ARBA" id="ARBA00004377"/>
    </source>
</evidence>
<feature type="transmembrane region" description="Helical" evidence="11">
    <location>
        <begin position="21"/>
        <end position="39"/>
    </location>
</feature>
<keyword evidence="8 11" id="KW-0472">Membrane</keyword>
<dbReference type="InterPro" id="IPR045584">
    <property type="entry name" value="Pilin-like"/>
</dbReference>
<dbReference type="SUPFAM" id="SSF54523">
    <property type="entry name" value="Pili subunits"/>
    <property type="match status" value="1"/>
</dbReference>
<dbReference type="InterPro" id="IPR022346">
    <property type="entry name" value="T2SS_GspH"/>
</dbReference>
<name>A0ABV9NNQ9_9GAMM</name>
<gene>
    <name evidence="13" type="ORF">ACFO3Q_11440</name>
</gene>
<evidence type="ECO:0000256" key="3">
    <source>
        <dbReference type="ARBA" id="ARBA00022475"/>
    </source>
</evidence>
<keyword evidence="7 11" id="KW-1133">Transmembrane helix</keyword>
<evidence type="ECO:0000256" key="7">
    <source>
        <dbReference type="ARBA" id="ARBA00022989"/>
    </source>
</evidence>
<dbReference type="Proteomes" id="UP001595892">
    <property type="component" value="Unassembled WGS sequence"/>
</dbReference>
<comment type="caution">
    <text evidence="13">The sequence shown here is derived from an EMBL/GenBank/DDBJ whole genome shotgun (WGS) entry which is preliminary data.</text>
</comment>
<evidence type="ECO:0000313" key="14">
    <source>
        <dbReference type="Proteomes" id="UP001595892"/>
    </source>
</evidence>
<evidence type="ECO:0000313" key="13">
    <source>
        <dbReference type="EMBL" id="MFC4728783.1"/>
    </source>
</evidence>
<evidence type="ECO:0000256" key="11">
    <source>
        <dbReference type="SAM" id="Phobius"/>
    </source>
</evidence>
<dbReference type="EMBL" id="JBHSGG010000031">
    <property type="protein sequence ID" value="MFC4728783.1"/>
    <property type="molecule type" value="Genomic_DNA"/>
</dbReference>
<keyword evidence="4" id="KW-0488">Methylation</keyword>
<evidence type="ECO:0000256" key="8">
    <source>
        <dbReference type="ARBA" id="ARBA00023136"/>
    </source>
</evidence>
<evidence type="ECO:0000256" key="4">
    <source>
        <dbReference type="ARBA" id="ARBA00022481"/>
    </source>
</evidence>
<keyword evidence="14" id="KW-1185">Reference proteome</keyword>
<proteinExistence type="inferred from homology"/>
<protein>
    <recommendedName>
        <fullName evidence="2">Type II secretion system protein H</fullName>
    </recommendedName>
    <alternativeName>
        <fullName evidence="10">General secretion pathway protein H</fullName>
    </alternativeName>
</protein>
<evidence type="ECO:0000256" key="9">
    <source>
        <dbReference type="ARBA" id="ARBA00025772"/>
    </source>
</evidence>
<evidence type="ECO:0000256" key="2">
    <source>
        <dbReference type="ARBA" id="ARBA00021549"/>
    </source>
</evidence>
<comment type="subcellular location">
    <subcellularLocation>
        <location evidence="1">Cell inner membrane</location>
        <topology evidence="1">Single-pass membrane protein</topology>
    </subcellularLocation>
</comment>
<keyword evidence="6 11" id="KW-0812">Transmembrane</keyword>
<dbReference type="RefSeq" id="WP_377004851.1">
    <property type="nucleotide sequence ID" value="NZ_JBHSGG010000031.1"/>
</dbReference>
<evidence type="ECO:0000256" key="10">
    <source>
        <dbReference type="ARBA" id="ARBA00030775"/>
    </source>
</evidence>
<sequence length="158" mass="16990">MTPTSATGTERGARGFTLTELLVVLAILGLVGTAVLLLGPRDDTLGDDAERLGLQLARVREEAILGNRSVAMLIDAEGYRFAARRFGDWSPLEARPFLPARWRGDTRADLGPGRDALRIAFDPTGATEPAAVTLVRDDERLRVAVDGMGRVEIGGHAR</sequence>
<dbReference type="Pfam" id="PF12019">
    <property type="entry name" value="GspH"/>
    <property type="match status" value="1"/>
</dbReference>
<comment type="similarity">
    <text evidence="9">Belongs to the GSP H family.</text>
</comment>
<accession>A0ABV9NNQ9</accession>
<dbReference type="Gene3D" id="3.55.40.10">
    <property type="entry name" value="minor pseudopilin epsh domain"/>
    <property type="match status" value="1"/>
</dbReference>
<dbReference type="Pfam" id="PF07963">
    <property type="entry name" value="N_methyl"/>
    <property type="match status" value="1"/>
</dbReference>
<keyword evidence="3" id="KW-1003">Cell membrane</keyword>